<dbReference type="Gene3D" id="2.120.10.10">
    <property type="match status" value="1"/>
</dbReference>
<dbReference type="CDD" id="cd15482">
    <property type="entry name" value="Sialidase_non-viral"/>
    <property type="match status" value="1"/>
</dbReference>
<evidence type="ECO:0000313" key="2">
    <source>
        <dbReference type="EMBL" id="KKN79459.1"/>
    </source>
</evidence>
<gene>
    <name evidence="2" type="ORF">LCGC14_0340230</name>
</gene>
<dbReference type="InterPro" id="IPR013424">
    <property type="entry name" value="Ice-binding_C"/>
</dbReference>
<sequence length="509" mass="53994">MTNTINRTALFCVLVTLLAVTGPTWAVNFGVDMNIDPGQFTIQNEISMALVPGVVPGVPNLLLAAYNDNPGGTGIGVSHSVDGGAIWNASQLAFPISSISGGLLMDVFDPTATADGLGNVYVGYVATDGTGGGVNGLYVTKGALQPDGSILWQTPAEVEADPGSPTGPWPPADPNYRFNDRDQITYDSSANRVHIVWLKDRGLYDQTDILNPPGFAPPSDIFYSSSSAVGPLSFPATPTQINDAGQNLGNMPVTRVASNGTIYVTWLDYDVWNGGQGTIWLDKSTDGGTTWNVDQQVTAVPIELPPLNVKTATGAPDALAKGAPVLAVSPSNPNELYIVYAADPDRSAGIDGPDDADIFLIKSTDGGTTWSAPLRINNDGTVTDQILPWIDVKPDGTIDVAWYDRRNDPVGDQYWDVFIARSTDGGNSFVGNVQVNDTSFLTPLGGTWMGEYLGLVTDNDYAYLTWTSSVSDGNGDVYFDKVPNAEIPEPATLSLLALGGLALLRKRRK</sequence>
<dbReference type="SUPFAM" id="SSF50939">
    <property type="entry name" value="Sialidases"/>
    <property type="match status" value="2"/>
</dbReference>
<name>A0A0F9TJL5_9ZZZZ</name>
<dbReference type="NCBIfam" id="TIGR02595">
    <property type="entry name" value="PEP_CTERM"/>
    <property type="match status" value="1"/>
</dbReference>
<comment type="caution">
    <text evidence="2">The sequence shown here is derived from an EMBL/GenBank/DDBJ whole genome shotgun (WGS) entry which is preliminary data.</text>
</comment>
<feature type="domain" description="Ice-binding protein C-terminal" evidence="1">
    <location>
        <begin position="487"/>
        <end position="508"/>
    </location>
</feature>
<dbReference type="AlphaFoldDB" id="A0A0F9TJL5"/>
<organism evidence="2">
    <name type="scientific">marine sediment metagenome</name>
    <dbReference type="NCBI Taxonomy" id="412755"/>
    <lineage>
        <taxon>unclassified sequences</taxon>
        <taxon>metagenomes</taxon>
        <taxon>ecological metagenomes</taxon>
    </lineage>
</organism>
<accession>A0A0F9TJL5</accession>
<protein>
    <recommendedName>
        <fullName evidence="1">Ice-binding protein C-terminal domain-containing protein</fullName>
    </recommendedName>
</protein>
<proteinExistence type="predicted"/>
<dbReference type="Pfam" id="PF07589">
    <property type="entry name" value="PEP-CTERM"/>
    <property type="match status" value="1"/>
</dbReference>
<reference evidence="2" key="1">
    <citation type="journal article" date="2015" name="Nature">
        <title>Complex archaea that bridge the gap between prokaryotes and eukaryotes.</title>
        <authorList>
            <person name="Spang A."/>
            <person name="Saw J.H."/>
            <person name="Jorgensen S.L."/>
            <person name="Zaremba-Niedzwiedzka K."/>
            <person name="Martijn J."/>
            <person name="Lind A.E."/>
            <person name="van Eijk R."/>
            <person name="Schleper C."/>
            <person name="Guy L."/>
            <person name="Ettema T.J."/>
        </authorList>
    </citation>
    <scope>NUCLEOTIDE SEQUENCE</scope>
</reference>
<dbReference type="EMBL" id="LAZR01000247">
    <property type="protein sequence ID" value="KKN79459.1"/>
    <property type="molecule type" value="Genomic_DNA"/>
</dbReference>
<dbReference type="InterPro" id="IPR036278">
    <property type="entry name" value="Sialidase_sf"/>
</dbReference>
<evidence type="ECO:0000259" key="1">
    <source>
        <dbReference type="Pfam" id="PF07589"/>
    </source>
</evidence>